<comment type="caution">
    <text evidence="2">The sequence shown here is derived from an EMBL/GenBank/DDBJ whole genome shotgun (WGS) entry which is preliminary data.</text>
</comment>
<keyword evidence="3" id="KW-1185">Reference proteome</keyword>
<gene>
    <name evidence="1" type="ORF">EV421DRAFT_1658543</name>
    <name evidence="2" type="ORF">EV421DRAFT_1680434</name>
</gene>
<dbReference type="Proteomes" id="UP001175226">
    <property type="component" value="Unassembled WGS sequence"/>
</dbReference>
<dbReference type="EMBL" id="JAUEPT010000212">
    <property type="protein sequence ID" value="KAK0429774.1"/>
    <property type="molecule type" value="Genomic_DNA"/>
</dbReference>
<proteinExistence type="predicted"/>
<protein>
    <submittedName>
        <fullName evidence="2">Uncharacterized protein</fullName>
    </submittedName>
</protein>
<dbReference type="SUPFAM" id="SSF51430">
    <property type="entry name" value="NAD(P)-linked oxidoreductase"/>
    <property type="match status" value="1"/>
</dbReference>
<organism evidence="2 3">
    <name type="scientific">Armillaria borealis</name>
    <dbReference type="NCBI Taxonomy" id="47425"/>
    <lineage>
        <taxon>Eukaryota</taxon>
        <taxon>Fungi</taxon>
        <taxon>Dikarya</taxon>
        <taxon>Basidiomycota</taxon>
        <taxon>Agaricomycotina</taxon>
        <taxon>Agaricomycetes</taxon>
        <taxon>Agaricomycetidae</taxon>
        <taxon>Agaricales</taxon>
        <taxon>Marasmiineae</taxon>
        <taxon>Physalacriaceae</taxon>
        <taxon>Armillaria</taxon>
    </lineage>
</organism>
<dbReference type="Gene3D" id="3.20.20.100">
    <property type="entry name" value="NADP-dependent oxidoreductase domain"/>
    <property type="match status" value="1"/>
</dbReference>
<dbReference type="EMBL" id="JAUEPT010000234">
    <property type="protein sequence ID" value="KAK0429572.1"/>
    <property type="molecule type" value="Genomic_DNA"/>
</dbReference>
<sequence length="57" mass="6626">YASRNNLTPFISMKNHYGLIYREEEREMFPTLKISNLMFGVGSILWPPLARGKLARP</sequence>
<dbReference type="AlphaFoldDB" id="A0AA39IV61"/>
<feature type="non-terminal residue" evidence="2">
    <location>
        <position position="1"/>
    </location>
</feature>
<reference evidence="2" key="1">
    <citation type="submission" date="2023-06" db="EMBL/GenBank/DDBJ databases">
        <authorList>
            <consortium name="Lawrence Berkeley National Laboratory"/>
            <person name="Ahrendt S."/>
            <person name="Sahu N."/>
            <person name="Indic B."/>
            <person name="Wong-Bajracharya J."/>
            <person name="Merenyi Z."/>
            <person name="Ke H.-M."/>
            <person name="Monk M."/>
            <person name="Kocsube S."/>
            <person name="Drula E."/>
            <person name="Lipzen A."/>
            <person name="Balint B."/>
            <person name="Henrissat B."/>
            <person name="Andreopoulos B."/>
            <person name="Martin F.M."/>
            <person name="Harder C.B."/>
            <person name="Rigling D."/>
            <person name="Ford K.L."/>
            <person name="Foster G.D."/>
            <person name="Pangilinan J."/>
            <person name="Papanicolaou A."/>
            <person name="Barry K."/>
            <person name="LaButti K."/>
            <person name="Viragh M."/>
            <person name="Koriabine M."/>
            <person name="Yan M."/>
            <person name="Riley R."/>
            <person name="Champramary S."/>
            <person name="Plett K.L."/>
            <person name="Tsai I.J."/>
            <person name="Slot J."/>
            <person name="Sipos G."/>
            <person name="Plett J."/>
            <person name="Nagy L.G."/>
            <person name="Grigoriev I.V."/>
        </authorList>
    </citation>
    <scope>NUCLEOTIDE SEQUENCE</scope>
    <source>
        <strain evidence="2">FPL87.14</strain>
    </source>
</reference>
<evidence type="ECO:0000313" key="3">
    <source>
        <dbReference type="Proteomes" id="UP001175226"/>
    </source>
</evidence>
<evidence type="ECO:0000313" key="2">
    <source>
        <dbReference type="EMBL" id="KAK0429774.1"/>
    </source>
</evidence>
<dbReference type="InterPro" id="IPR036812">
    <property type="entry name" value="NAD(P)_OxRdtase_dom_sf"/>
</dbReference>
<name>A0AA39IV61_9AGAR</name>
<accession>A0AA39IV61</accession>
<feature type="non-terminal residue" evidence="2">
    <location>
        <position position="57"/>
    </location>
</feature>
<evidence type="ECO:0000313" key="1">
    <source>
        <dbReference type="EMBL" id="KAK0429572.1"/>
    </source>
</evidence>